<sequence>MKMKKKTWKRKEKKEEEKKESRTYGLTALRDAIEVGSLPPSCPILFGSGLSIGPRTCTLESWRHGGASSVPVEFFFAGGALVVYCAGMDTRGEGSDSYYAHDTL</sequence>
<dbReference type="HOGENOM" id="CLU_2347987_0_0_1"/>
<dbReference type="KEGG" id="sla:SERLADRAFT_459923"/>
<dbReference type="EMBL" id="GL945431">
    <property type="protein sequence ID" value="EGO27093.1"/>
    <property type="molecule type" value="Genomic_DNA"/>
</dbReference>
<dbReference type="Proteomes" id="UP000008064">
    <property type="component" value="Unassembled WGS sequence"/>
</dbReference>
<gene>
    <name evidence="2" type="ORF">SERLADRAFT_459923</name>
</gene>
<feature type="region of interest" description="Disordered" evidence="1">
    <location>
        <begin position="1"/>
        <end position="21"/>
    </location>
</feature>
<accession>F8NNQ1</accession>
<name>F8NNQ1_SERL9</name>
<evidence type="ECO:0000256" key="1">
    <source>
        <dbReference type="SAM" id="MobiDB-lite"/>
    </source>
</evidence>
<evidence type="ECO:0000313" key="2">
    <source>
        <dbReference type="EMBL" id="EGO27093.1"/>
    </source>
</evidence>
<dbReference type="RefSeq" id="XP_007315184.1">
    <property type="nucleotide sequence ID" value="XM_007315122.1"/>
</dbReference>
<dbReference type="AlphaFoldDB" id="F8NNQ1"/>
<organism>
    <name type="scientific">Serpula lacrymans var. lacrymans (strain S7.9)</name>
    <name type="common">Dry rot fungus</name>
    <dbReference type="NCBI Taxonomy" id="578457"/>
    <lineage>
        <taxon>Eukaryota</taxon>
        <taxon>Fungi</taxon>
        <taxon>Dikarya</taxon>
        <taxon>Basidiomycota</taxon>
        <taxon>Agaricomycotina</taxon>
        <taxon>Agaricomycetes</taxon>
        <taxon>Agaricomycetidae</taxon>
        <taxon>Boletales</taxon>
        <taxon>Coniophorineae</taxon>
        <taxon>Serpulaceae</taxon>
        <taxon>Serpula</taxon>
    </lineage>
</organism>
<feature type="compositionally biased region" description="Basic residues" evidence="1">
    <location>
        <begin position="1"/>
        <end position="12"/>
    </location>
</feature>
<reference evidence="2" key="1">
    <citation type="submission" date="2011-04" db="EMBL/GenBank/DDBJ databases">
        <title>Evolution of plant cell wall degrading machinery underlies the functional diversity of forest fungi.</title>
        <authorList>
            <consortium name="US DOE Joint Genome Institute (JGI-PGF)"/>
            <person name="Eastwood D.C."/>
            <person name="Floudas D."/>
            <person name="Binder M."/>
            <person name="Majcherczyk A."/>
            <person name="Schneider P."/>
            <person name="Aerts A."/>
            <person name="Asiegbu F.O."/>
            <person name="Baker S.E."/>
            <person name="Barry K."/>
            <person name="Bendiksby M."/>
            <person name="Blumentritt M."/>
            <person name="Coutinho P.M."/>
            <person name="Cullen D."/>
            <person name="Cullen D."/>
            <person name="Gathman A."/>
            <person name="Goodell B."/>
            <person name="Henrissat B."/>
            <person name="Ihrmark K."/>
            <person name="Kauserud H."/>
            <person name="Kohler A."/>
            <person name="LaButti K."/>
            <person name="Lapidus A."/>
            <person name="Lavin J.L."/>
            <person name="Lee Y.-H."/>
            <person name="Lindquist E."/>
            <person name="Lilly W."/>
            <person name="Lucas S."/>
            <person name="Morin E."/>
            <person name="Murat C."/>
            <person name="Oguiza J.A."/>
            <person name="Park J."/>
            <person name="Pisabarro A.G."/>
            <person name="Riley R."/>
            <person name="Rosling A."/>
            <person name="Salamov A."/>
            <person name="Schmidt O."/>
            <person name="Schmutz J."/>
            <person name="Skrede I."/>
            <person name="Stenlid J."/>
            <person name="Wiebenga A."/>
            <person name="Xie X."/>
            <person name="Kues U."/>
            <person name="Hibbett D.S."/>
            <person name="Hoffmeister D."/>
            <person name="Hogberg N."/>
            <person name="Martin F."/>
            <person name="Grigoriev I.V."/>
            <person name="Watkinson S.C."/>
        </authorList>
    </citation>
    <scope>NUCLEOTIDE SEQUENCE</scope>
    <source>
        <strain evidence="2">S7.9</strain>
    </source>
</reference>
<proteinExistence type="predicted"/>
<protein>
    <submittedName>
        <fullName evidence="2">Uncharacterized protein</fullName>
    </submittedName>
</protein>
<dbReference type="GeneID" id="18817999"/>